<accession>A0A7T1WQG0</accession>
<organism evidence="2 3">
    <name type="scientific">Streptomyces bathyalis</name>
    <dbReference type="NCBI Taxonomy" id="2710756"/>
    <lineage>
        <taxon>Bacteria</taxon>
        <taxon>Bacillati</taxon>
        <taxon>Actinomycetota</taxon>
        <taxon>Actinomycetes</taxon>
        <taxon>Kitasatosporales</taxon>
        <taxon>Streptomycetaceae</taxon>
        <taxon>Streptomyces</taxon>
    </lineage>
</organism>
<feature type="region of interest" description="Disordered" evidence="1">
    <location>
        <begin position="136"/>
        <end position="156"/>
    </location>
</feature>
<proteinExistence type="predicted"/>
<evidence type="ECO:0000313" key="2">
    <source>
        <dbReference type="EMBL" id="QPP05259.1"/>
    </source>
</evidence>
<dbReference type="RefSeq" id="WP_197348766.1">
    <property type="nucleotide sequence ID" value="NZ_CP048882.1"/>
</dbReference>
<name>A0A7T1WQG0_9ACTN</name>
<gene>
    <name evidence="2" type="ORF">G4Z16_01390</name>
</gene>
<evidence type="ECO:0000256" key="1">
    <source>
        <dbReference type="SAM" id="MobiDB-lite"/>
    </source>
</evidence>
<dbReference type="KEGG" id="sbat:G4Z16_01390"/>
<protein>
    <submittedName>
        <fullName evidence="2">Uncharacterized protein</fullName>
    </submittedName>
</protein>
<keyword evidence="3" id="KW-1185">Reference proteome</keyword>
<sequence>MDIRGAVNTVLYGPADELDAALAAIRAAGIVAHPDAYEAGAICATHHDGTHQPTPEYVEECEERVRTAAVGTDFTVDRTSVWDGSSITSRKLPYDRHTGEWLEELFDTDAPVWLREEQLARLAARKGITVADIELRDSGNPTTRTRRNRAARPVPR</sequence>
<dbReference type="AlphaFoldDB" id="A0A7T1WQG0"/>
<dbReference type="Proteomes" id="UP000595046">
    <property type="component" value="Chromosome"/>
</dbReference>
<evidence type="ECO:0000313" key="3">
    <source>
        <dbReference type="Proteomes" id="UP000595046"/>
    </source>
</evidence>
<reference evidence="3" key="1">
    <citation type="submission" date="2020-02" db="EMBL/GenBank/DDBJ databases">
        <title>Streptomyces sp. ASO4wet.</title>
        <authorList>
            <person name="Risdian C."/>
            <person name="Landwehr W."/>
            <person name="Schupp P."/>
            <person name="Wink J."/>
        </authorList>
    </citation>
    <scope>NUCLEOTIDE SEQUENCE [LARGE SCALE GENOMIC DNA]</scope>
    <source>
        <strain evidence="3">ASO4wet</strain>
    </source>
</reference>
<dbReference type="EMBL" id="CP048882">
    <property type="protein sequence ID" value="QPP05259.1"/>
    <property type="molecule type" value="Genomic_DNA"/>
</dbReference>
<feature type="compositionally biased region" description="Basic residues" evidence="1">
    <location>
        <begin position="144"/>
        <end position="156"/>
    </location>
</feature>